<dbReference type="GeneTree" id="ENSGT00940000161999"/>
<dbReference type="GO" id="GO:0045869">
    <property type="term" value="P:negative regulation of single stranded viral RNA replication via double stranded DNA intermediate"/>
    <property type="evidence" value="ECO:0007669"/>
    <property type="project" value="TreeGrafter"/>
</dbReference>
<evidence type="ECO:0000256" key="12">
    <source>
        <dbReference type="ARBA" id="ARBA00022833"/>
    </source>
</evidence>
<dbReference type="GO" id="GO:0000932">
    <property type="term" value="C:P-body"/>
    <property type="evidence" value="ECO:0007669"/>
    <property type="project" value="UniProtKB-SubCell"/>
</dbReference>
<dbReference type="PROSITE" id="PS51747">
    <property type="entry name" value="CYT_DCMP_DEAMINASES_2"/>
    <property type="match status" value="1"/>
</dbReference>
<keyword evidence="7" id="KW-0597">Phosphoprotein</keyword>
<evidence type="ECO:0000256" key="14">
    <source>
        <dbReference type="ARBA" id="ARBA00023118"/>
    </source>
</evidence>
<keyword evidence="14" id="KW-0051">Antiviral defense</keyword>
<dbReference type="GO" id="GO:0016554">
    <property type="term" value="P:cytidine to uridine editing"/>
    <property type="evidence" value="ECO:0007669"/>
    <property type="project" value="TreeGrafter"/>
</dbReference>
<evidence type="ECO:0000256" key="5">
    <source>
        <dbReference type="ARBA" id="ARBA00020239"/>
    </source>
</evidence>
<dbReference type="GO" id="GO:0070383">
    <property type="term" value="P:DNA cytosine deamination"/>
    <property type="evidence" value="ECO:0007669"/>
    <property type="project" value="TreeGrafter"/>
</dbReference>
<dbReference type="GO" id="GO:0008270">
    <property type="term" value="F:zinc ion binding"/>
    <property type="evidence" value="ECO:0007669"/>
    <property type="project" value="InterPro"/>
</dbReference>
<dbReference type="PANTHER" id="PTHR13857">
    <property type="entry name" value="MRNA EDITING ENZYME"/>
    <property type="match status" value="1"/>
</dbReference>
<comment type="subcellular location">
    <subcellularLocation>
        <location evidence="3">Cytoplasm</location>
        <location evidence="3">P-body</location>
    </subcellularLocation>
    <subcellularLocation>
        <location evidence="2">Nucleus</location>
    </subcellularLocation>
</comment>
<dbReference type="EC" id="3.5.4.38" evidence="16"/>
<evidence type="ECO:0000256" key="17">
    <source>
        <dbReference type="ARBA" id="ARBA00032972"/>
    </source>
</evidence>
<name>A0A8C0JPU1_CANLU</name>
<reference evidence="20" key="2">
    <citation type="submission" date="2025-09" db="UniProtKB">
        <authorList>
            <consortium name="Ensembl"/>
        </authorList>
    </citation>
    <scope>IDENTIFICATION</scope>
</reference>
<evidence type="ECO:0000256" key="9">
    <source>
        <dbReference type="ARBA" id="ARBA00022723"/>
    </source>
</evidence>
<evidence type="ECO:0000256" key="16">
    <source>
        <dbReference type="ARBA" id="ARBA00029489"/>
    </source>
</evidence>
<evidence type="ECO:0000256" key="2">
    <source>
        <dbReference type="ARBA" id="ARBA00004123"/>
    </source>
</evidence>
<dbReference type="Pfam" id="PF18772">
    <property type="entry name" value="APOBEC2"/>
    <property type="match status" value="1"/>
</dbReference>
<dbReference type="Gene3D" id="3.40.140.10">
    <property type="entry name" value="Cytidine Deaminase, domain 2"/>
    <property type="match status" value="1"/>
</dbReference>
<keyword evidence="11" id="KW-0378">Hydrolase</keyword>
<evidence type="ECO:0000313" key="20">
    <source>
        <dbReference type="Ensembl" id="ENSCAFP00020003136.1"/>
    </source>
</evidence>
<dbReference type="GO" id="GO:0045087">
    <property type="term" value="P:innate immune response"/>
    <property type="evidence" value="ECO:0007669"/>
    <property type="project" value="UniProtKB-KW"/>
</dbReference>
<keyword evidence="6" id="KW-0963">Cytoplasm</keyword>
<evidence type="ECO:0000256" key="15">
    <source>
        <dbReference type="ARBA" id="ARBA00023242"/>
    </source>
</evidence>
<dbReference type="PROSITE" id="PS00903">
    <property type="entry name" value="CYT_DCMP_DEAMINASES_1"/>
    <property type="match status" value="1"/>
</dbReference>
<dbReference type="InterPro" id="IPR016193">
    <property type="entry name" value="Cytidine_deaminase-like"/>
</dbReference>
<evidence type="ECO:0000259" key="19">
    <source>
        <dbReference type="PROSITE" id="PS51747"/>
    </source>
</evidence>
<keyword evidence="12" id="KW-0862">Zinc</keyword>
<evidence type="ECO:0000256" key="11">
    <source>
        <dbReference type="ARBA" id="ARBA00022801"/>
    </source>
</evidence>
<evidence type="ECO:0000256" key="13">
    <source>
        <dbReference type="ARBA" id="ARBA00022859"/>
    </source>
</evidence>
<reference evidence="20" key="1">
    <citation type="submission" date="2025-08" db="UniProtKB">
        <authorList>
            <consortium name="Ensembl"/>
        </authorList>
    </citation>
    <scope>IDENTIFICATION</scope>
</reference>
<comment type="similarity">
    <text evidence="4">Belongs to the cytidine and deoxycytidylate deaminase family.</text>
</comment>
<dbReference type="InterPro" id="IPR002125">
    <property type="entry name" value="CMP_dCMP_dom"/>
</dbReference>
<evidence type="ECO:0000256" key="18">
    <source>
        <dbReference type="ARBA" id="ARBA00049114"/>
    </source>
</evidence>
<dbReference type="Proteomes" id="UP000694391">
    <property type="component" value="Unplaced"/>
</dbReference>
<dbReference type="AlphaFoldDB" id="A0A8C0JPU1"/>
<accession>A0A8C0JPU1</accession>
<proteinExistence type="inferred from homology"/>
<evidence type="ECO:0000256" key="4">
    <source>
        <dbReference type="ARBA" id="ARBA00006576"/>
    </source>
</evidence>
<keyword evidence="10" id="KW-0677">Repeat</keyword>
<dbReference type="PANTHER" id="PTHR13857:SF20">
    <property type="entry name" value="DNA DC-DU-EDITING ENZYME APOBEC-3G"/>
    <property type="match status" value="1"/>
</dbReference>
<dbReference type="InterPro" id="IPR016192">
    <property type="entry name" value="APOBEC/CMP_deaminase_Zn-bd"/>
</dbReference>
<dbReference type="GO" id="GO:0051607">
    <property type="term" value="P:defense response to virus"/>
    <property type="evidence" value="ECO:0007669"/>
    <property type="project" value="UniProtKB-KW"/>
</dbReference>
<evidence type="ECO:0000256" key="6">
    <source>
        <dbReference type="ARBA" id="ARBA00022490"/>
    </source>
</evidence>
<evidence type="ECO:0000313" key="21">
    <source>
        <dbReference type="Proteomes" id="UP000694391"/>
    </source>
</evidence>
<dbReference type="GO" id="GO:0003723">
    <property type="term" value="F:RNA binding"/>
    <property type="evidence" value="ECO:0007669"/>
    <property type="project" value="TreeGrafter"/>
</dbReference>
<evidence type="ECO:0000256" key="8">
    <source>
        <dbReference type="ARBA" id="ARBA00022588"/>
    </source>
</evidence>
<keyword evidence="15" id="KW-0539">Nucleus</keyword>
<dbReference type="Ensembl" id="ENSCAFT00020003640.1">
    <property type="protein sequence ID" value="ENSCAFP00020003136.1"/>
    <property type="gene ID" value="ENSCAFG00020002641.1"/>
</dbReference>
<evidence type="ECO:0000256" key="3">
    <source>
        <dbReference type="ARBA" id="ARBA00004201"/>
    </source>
</evidence>
<evidence type="ECO:0000256" key="10">
    <source>
        <dbReference type="ARBA" id="ARBA00022737"/>
    </source>
</evidence>
<dbReference type="SUPFAM" id="SSF53927">
    <property type="entry name" value="Cytidine deaminase-like"/>
    <property type="match status" value="1"/>
</dbReference>
<dbReference type="GO" id="GO:0005634">
    <property type="term" value="C:nucleus"/>
    <property type="evidence" value="ECO:0007669"/>
    <property type="project" value="UniProtKB-SubCell"/>
</dbReference>
<sequence length="231" mass="26587">KRAWPASGPHLLDENTFTQNFRNDHNPSKTYLCYQVELSDGPPAPPRPPPPRIDCQCRNPSVPLLCQGGGGQHAEWFLLEHIRSRNLDQKLSYKVTCFLSWTPCEKCAEEIIRFLAKNRHVSLSILASRIYTMGPYVKGLRELYDAGVHISIMTFRDFEYCWQTFVDHQDSPFQPWADLDRRSQQLSQQLRAILQVSHTGSQGNNYFSERKPTCPVFSDNSPHTLSHSRVK</sequence>
<feature type="domain" description="CMP/dCMP-type deaminase" evidence="19">
    <location>
        <begin position="26"/>
        <end position="151"/>
    </location>
</feature>
<comment type="catalytic activity">
    <reaction evidence="18">
        <text>a 2'-deoxycytidine in single-stranded DNA + H2O + H(+) = a 2'-deoxyuridine in single-stranded DNA + NH4(+)</text>
        <dbReference type="Rhea" id="RHEA:50948"/>
        <dbReference type="Rhea" id="RHEA-COMP:12846"/>
        <dbReference type="Rhea" id="RHEA-COMP:12847"/>
        <dbReference type="ChEBI" id="CHEBI:15377"/>
        <dbReference type="ChEBI" id="CHEBI:15378"/>
        <dbReference type="ChEBI" id="CHEBI:28938"/>
        <dbReference type="ChEBI" id="CHEBI:85452"/>
        <dbReference type="ChEBI" id="CHEBI:133902"/>
        <dbReference type="EC" id="3.5.4.38"/>
    </reaction>
</comment>
<keyword evidence="21" id="KW-1185">Reference proteome</keyword>
<keyword evidence="8" id="KW-0399">Innate immunity</keyword>
<keyword evidence="13" id="KW-0391">Immunity</keyword>
<dbReference type="GO" id="GO:0004126">
    <property type="term" value="F:cytidine deaminase activity"/>
    <property type="evidence" value="ECO:0007669"/>
    <property type="project" value="TreeGrafter"/>
</dbReference>
<keyword evidence="9" id="KW-0479">Metal-binding</keyword>
<protein>
    <recommendedName>
        <fullName evidence="5">DNA dC-&gt;dU-editing enzyme APOBEC-3G</fullName>
        <ecNumber evidence="16">3.5.4.38</ecNumber>
    </recommendedName>
    <alternativeName>
        <fullName evidence="17">Deoxycytidine deaminase</fullName>
    </alternativeName>
</protein>
<comment type="cofactor">
    <cofactor evidence="1">
        <name>Zn(2+)</name>
        <dbReference type="ChEBI" id="CHEBI:29105"/>
    </cofactor>
</comment>
<evidence type="ECO:0000256" key="7">
    <source>
        <dbReference type="ARBA" id="ARBA00022553"/>
    </source>
</evidence>
<dbReference type="InterPro" id="IPR050610">
    <property type="entry name" value="APOBEC_Cyt_Deaminase"/>
</dbReference>
<organism evidence="20 21">
    <name type="scientific">Canis lupus dingo</name>
    <name type="common">dingo</name>
    <dbReference type="NCBI Taxonomy" id="286419"/>
    <lineage>
        <taxon>Eukaryota</taxon>
        <taxon>Metazoa</taxon>
        <taxon>Chordata</taxon>
        <taxon>Craniata</taxon>
        <taxon>Vertebrata</taxon>
        <taxon>Euteleostomi</taxon>
        <taxon>Mammalia</taxon>
        <taxon>Eutheria</taxon>
        <taxon>Laurasiatheria</taxon>
        <taxon>Carnivora</taxon>
        <taxon>Caniformia</taxon>
        <taxon>Canidae</taxon>
        <taxon>Canis</taxon>
    </lineage>
</organism>
<evidence type="ECO:0000256" key="1">
    <source>
        <dbReference type="ARBA" id="ARBA00001947"/>
    </source>
</evidence>